<evidence type="ECO:0000256" key="5">
    <source>
        <dbReference type="SAM" id="Phobius"/>
    </source>
</evidence>
<dbReference type="PANTHER" id="PTHR30566:SF25">
    <property type="entry name" value="INNER MEMBRANE PROTEIN"/>
    <property type="match status" value="1"/>
</dbReference>
<feature type="transmembrane region" description="Helical" evidence="5">
    <location>
        <begin position="12"/>
        <end position="33"/>
    </location>
</feature>
<comment type="caution">
    <text evidence="7">The sequence shown here is derived from an EMBL/GenBank/DDBJ whole genome shotgun (WGS) entry which is preliminary data.</text>
</comment>
<proteinExistence type="predicted"/>
<dbReference type="SUPFAM" id="SSF50182">
    <property type="entry name" value="Sm-like ribonucleoproteins"/>
    <property type="match status" value="1"/>
</dbReference>
<evidence type="ECO:0000256" key="4">
    <source>
        <dbReference type="ARBA" id="ARBA00023136"/>
    </source>
</evidence>
<feature type="transmembrane region" description="Helical" evidence="5">
    <location>
        <begin position="54"/>
        <end position="75"/>
    </location>
</feature>
<keyword evidence="4 5" id="KW-0472">Membrane</keyword>
<keyword evidence="8" id="KW-1185">Reference proteome</keyword>
<feature type="transmembrane region" description="Helical" evidence="5">
    <location>
        <begin position="164"/>
        <end position="188"/>
    </location>
</feature>
<evidence type="ECO:0000256" key="2">
    <source>
        <dbReference type="ARBA" id="ARBA00022692"/>
    </source>
</evidence>
<feature type="domain" description="Mechanosensitive ion channel MscS" evidence="6">
    <location>
        <begin position="182"/>
        <end position="248"/>
    </location>
</feature>
<evidence type="ECO:0000313" key="7">
    <source>
        <dbReference type="EMBL" id="NYI70525.1"/>
    </source>
</evidence>
<name>A0A7Z0D7V0_9ACTN</name>
<dbReference type="InterPro" id="IPR010920">
    <property type="entry name" value="LSM_dom_sf"/>
</dbReference>
<evidence type="ECO:0000256" key="1">
    <source>
        <dbReference type="ARBA" id="ARBA00004370"/>
    </source>
</evidence>
<dbReference type="GO" id="GO:0016020">
    <property type="term" value="C:membrane"/>
    <property type="evidence" value="ECO:0007669"/>
    <property type="project" value="UniProtKB-SubCell"/>
</dbReference>
<evidence type="ECO:0000256" key="3">
    <source>
        <dbReference type="ARBA" id="ARBA00022989"/>
    </source>
</evidence>
<dbReference type="PANTHER" id="PTHR30566">
    <property type="entry name" value="YNAI-RELATED MECHANOSENSITIVE ION CHANNEL"/>
    <property type="match status" value="1"/>
</dbReference>
<dbReference type="RefSeq" id="WP_218843716.1">
    <property type="nucleotide sequence ID" value="NZ_JACBZS010000001.1"/>
</dbReference>
<sequence length="362" mass="38702">MDLLITLLLPLSITLLVAAVAAVIVALVTAAAVKIFSRQPNIRHALRGRLRTPAGVFAALVAGSIAAGTTGVVGYAGDNAPVVERTLAIACIAAGAWLVIRVISAAGDVLARRLVHTEDGNGHNRRMRTQVILLTRVAIAVVVILAIGATLFTFPGARAVGTSLLASAGLASVIAGLAAQSVLGNVFAGMQLAFSDAIRVDDVVVVEDEWGSIEEITLTYVVVHIWDDRRLVLPSTYFTSTPFANWSRRSSQIMGTVELDLDWRVPLDDMRAELQAVVARSDLWDGRTASLVVTEAVDGRVRVRILVSADGTDKIFDLRCAVREAMITWLRTAHPEALPVQRVRAIDPETPREAELAAAEGW</sequence>
<protein>
    <submittedName>
        <fullName evidence="7">Small-conductance mechanosensitive channel</fullName>
    </submittedName>
</protein>
<dbReference type="AlphaFoldDB" id="A0A7Z0D7V0"/>
<reference evidence="7 8" key="1">
    <citation type="submission" date="2020-07" db="EMBL/GenBank/DDBJ databases">
        <title>Sequencing the genomes of 1000 actinobacteria strains.</title>
        <authorList>
            <person name="Klenk H.-P."/>
        </authorList>
    </citation>
    <scope>NUCLEOTIDE SEQUENCE [LARGE SCALE GENOMIC DNA]</scope>
    <source>
        <strain evidence="7 8">DSM 103164</strain>
    </source>
</reference>
<dbReference type="Pfam" id="PF00924">
    <property type="entry name" value="MS_channel_2nd"/>
    <property type="match status" value="1"/>
</dbReference>
<dbReference type="Gene3D" id="1.10.287.1260">
    <property type="match status" value="1"/>
</dbReference>
<accession>A0A7Z0D7V0</accession>
<dbReference type="EMBL" id="JACBZS010000001">
    <property type="protein sequence ID" value="NYI70525.1"/>
    <property type="molecule type" value="Genomic_DNA"/>
</dbReference>
<dbReference type="InterPro" id="IPR023408">
    <property type="entry name" value="MscS_beta-dom_sf"/>
</dbReference>
<evidence type="ECO:0000259" key="6">
    <source>
        <dbReference type="Pfam" id="PF00924"/>
    </source>
</evidence>
<feature type="transmembrane region" description="Helical" evidence="5">
    <location>
        <begin position="131"/>
        <end position="152"/>
    </location>
</feature>
<organism evidence="7 8">
    <name type="scientific">Naumannella cuiyingiana</name>
    <dbReference type="NCBI Taxonomy" id="1347891"/>
    <lineage>
        <taxon>Bacteria</taxon>
        <taxon>Bacillati</taxon>
        <taxon>Actinomycetota</taxon>
        <taxon>Actinomycetes</taxon>
        <taxon>Propionibacteriales</taxon>
        <taxon>Propionibacteriaceae</taxon>
        <taxon>Naumannella</taxon>
    </lineage>
</organism>
<feature type="transmembrane region" description="Helical" evidence="5">
    <location>
        <begin position="87"/>
        <end position="110"/>
    </location>
</feature>
<dbReference type="InterPro" id="IPR006685">
    <property type="entry name" value="MscS_channel_2nd"/>
</dbReference>
<dbReference type="Proteomes" id="UP000527616">
    <property type="component" value="Unassembled WGS sequence"/>
</dbReference>
<gene>
    <name evidence="7" type="ORF">GGQ54_001085</name>
</gene>
<keyword evidence="3 5" id="KW-1133">Transmembrane helix</keyword>
<dbReference type="GO" id="GO:0055085">
    <property type="term" value="P:transmembrane transport"/>
    <property type="evidence" value="ECO:0007669"/>
    <property type="project" value="InterPro"/>
</dbReference>
<keyword evidence="2 5" id="KW-0812">Transmembrane</keyword>
<comment type="subcellular location">
    <subcellularLocation>
        <location evidence="1">Membrane</location>
    </subcellularLocation>
</comment>
<evidence type="ECO:0000313" key="8">
    <source>
        <dbReference type="Proteomes" id="UP000527616"/>
    </source>
</evidence>
<dbReference type="Gene3D" id="2.30.30.60">
    <property type="match status" value="1"/>
</dbReference>